<sequence length="186" mass="19292">MNRTTRAALGVLCAIPLTLLGGLSANAAEAEPPLPNCWIEIDTGESLCVDADENLVAAVAETGVELIVPDGTVVGGHQVERDDVAARSSSSAMASTVISILYADSNYGGASTVMSVSSGTCATHAWGYTSLSTLGWNDRASSYRSYAGCVTAVFENENYAGAQHGYYANASGLGVMNDRASSWRVQ</sequence>
<name>A0ABN1YTH4_9MICO</name>
<accession>A0ABN1YTH4</accession>
<dbReference type="SUPFAM" id="SSF49695">
    <property type="entry name" value="gamma-Crystallin-like"/>
    <property type="match status" value="1"/>
</dbReference>
<dbReference type="Gene3D" id="2.60.20.10">
    <property type="entry name" value="Crystallins"/>
    <property type="match status" value="1"/>
</dbReference>
<gene>
    <name evidence="2" type="ORF">GCM10009640_06220</name>
</gene>
<dbReference type="Proteomes" id="UP001501266">
    <property type="component" value="Unassembled WGS sequence"/>
</dbReference>
<evidence type="ECO:0000256" key="1">
    <source>
        <dbReference type="SAM" id="SignalP"/>
    </source>
</evidence>
<evidence type="ECO:0008006" key="4">
    <source>
        <dbReference type="Google" id="ProtNLM"/>
    </source>
</evidence>
<dbReference type="EMBL" id="BAAAKK010000001">
    <property type="protein sequence ID" value="GAA1419106.1"/>
    <property type="molecule type" value="Genomic_DNA"/>
</dbReference>
<feature type="signal peptide" evidence="1">
    <location>
        <begin position="1"/>
        <end position="27"/>
    </location>
</feature>
<organism evidence="2 3">
    <name type="scientific">Agrococcus citreus</name>
    <dbReference type="NCBI Taxonomy" id="84643"/>
    <lineage>
        <taxon>Bacteria</taxon>
        <taxon>Bacillati</taxon>
        <taxon>Actinomycetota</taxon>
        <taxon>Actinomycetes</taxon>
        <taxon>Micrococcales</taxon>
        <taxon>Microbacteriaceae</taxon>
        <taxon>Agrococcus</taxon>
    </lineage>
</organism>
<dbReference type="RefSeq" id="WP_343917219.1">
    <property type="nucleotide sequence ID" value="NZ_BAAAKK010000001.1"/>
</dbReference>
<evidence type="ECO:0000313" key="3">
    <source>
        <dbReference type="Proteomes" id="UP001501266"/>
    </source>
</evidence>
<keyword evidence="1" id="KW-0732">Signal</keyword>
<keyword evidence="3" id="KW-1185">Reference proteome</keyword>
<feature type="chain" id="PRO_5046689559" description="Peptidase inhibitor family I36" evidence="1">
    <location>
        <begin position="28"/>
        <end position="186"/>
    </location>
</feature>
<comment type="caution">
    <text evidence="2">The sequence shown here is derived from an EMBL/GenBank/DDBJ whole genome shotgun (WGS) entry which is preliminary data.</text>
</comment>
<dbReference type="InterPro" id="IPR011024">
    <property type="entry name" value="G_crystallin-like"/>
</dbReference>
<reference evidence="2 3" key="1">
    <citation type="journal article" date="2019" name="Int. J. Syst. Evol. Microbiol.">
        <title>The Global Catalogue of Microorganisms (GCM) 10K type strain sequencing project: providing services to taxonomists for standard genome sequencing and annotation.</title>
        <authorList>
            <consortium name="The Broad Institute Genomics Platform"/>
            <consortium name="The Broad Institute Genome Sequencing Center for Infectious Disease"/>
            <person name="Wu L."/>
            <person name="Ma J."/>
        </authorList>
    </citation>
    <scope>NUCLEOTIDE SEQUENCE [LARGE SCALE GENOMIC DNA]</scope>
    <source>
        <strain evidence="2 3">JCM 12398</strain>
    </source>
</reference>
<protein>
    <recommendedName>
        <fullName evidence="4">Peptidase inhibitor family I36</fullName>
    </recommendedName>
</protein>
<evidence type="ECO:0000313" key="2">
    <source>
        <dbReference type="EMBL" id="GAA1419106.1"/>
    </source>
</evidence>
<proteinExistence type="predicted"/>